<dbReference type="Pfam" id="PF00535">
    <property type="entry name" value="Glycos_transf_2"/>
    <property type="match status" value="1"/>
</dbReference>
<evidence type="ECO:0000313" key="2">
    <source>
        <dbReference type="EMBL" id="OGG29983.1"/>
    </source>
</evidence>
<proteinExistence type="predicted"/>
<dbReference type="InterPro" id="IPR029044">
    <property type="entry name" value="Nucleotide-diphossugar_trans"/>
</dbReference>
<comment type="caution">
    <text evidence="2">The sequence shown here is derived from an EMBL/GenBank/DDBJ whole genome shotgun (WGS) entry which is preliminary data.</text>
</comment>
<dbReference type="PANTHER" id="PTHR43630:SF2">
    <property type="entry name" value="GLYCOSYLTRANSFERASE"/>
    <property type="match status" value="1"/>
</dbReference>
<dbReference type="Proteomes" id="UP000176409">
    <property type="component" value="Unassembled WGS sequence"/>
</dbReference>
<dbReference type="PANTHER" id="PTHR43630">
    <property type="entry name" value="POLY-BETA-1,6-N-ACETYL-D-GLUCOSAMINE SYNTHASE"/>
    <property type="match status" value="1"/>
</dbReference>
<dbReference type="SUPFAM" id="SSF53448">
    <property type="entry name" value="Nucleotide-diphospho-sugar transferases"/>
    <property type="match status" value="1"/>
</dbReference>
<evidence type="ECO:0000313" key="3">
    <source>
        <dbReference type="Proteomes" id="UP000176409"/>
    </source>
</evidence>
<dbReference type="Gene3D" id="3.90.550.10">
    <property type="entry name" value="Spore Coat Polysaccharide Biosynthesis Protein SpsA, Chain A"/>
    <property type="match status" value="1"/>
</dbReference>
<reference evidence="2 3" key="1">
    <citation type="journal article" date="2016" name="Nat. Commun.">
        <title>Thousands of microbial genomes shed light on interconnected biogeochemical processes in an aquifer system.</title>
        <authorList>
            <person name="Anantharaman K."/>
            <person name="Brown C.T."/>
            <person name="Hug L.A."/>
            <person name="Sharon I."/>
            <person name="Castelle C.J."/>
            <person name="Probst A.J."/>
            <person name="Thomas B.C."/>
            <person name="Singh A."/>
            <person name="Wilkins M.J."/>
            <person name="Karaoz U."/>
            <person name="Brodie E.L."/>
            <person name="Williams K.H."/>
            <person name="Hubbard S.S."/>
            <person name="Banfield J.F."/>
        </authorList>
    </citation>
    <scope>NUCLEOTIDE SEQUENCE [LARGE SCALE GENOMIC DNA]</scope>
</reference>
<name>A0A1F6AZL5_9BACT</name>
<dbReference type="CDD" id="cd02511">
    <property type="entry name" value="Beta4Glucosyltransferase"/>
    <property type="match status" value="1"/>
</dbReference>
<sequence>METVSIVISAFNEGYRLDRCLTTCTWAHEVIVVDSSSMDDTVTVAKKYTNHIFSRPNNPMLNVNKNFGFGKASGEWILSLDADEELPQALVGEIRSATEGASVVGFWIPRKNIIFGKWIQHGIWWPDKQLRLFRRNRGKFPGKHVHESIEVDGPTLTLTQPFIHHNYQSVSQFIRKMDTLYTESEVKNLLAADYRLNWYDAVRFPMSDFLKTYFAQEGYKDGLHGLVLSMLQAFYSFIVFVKLWEQSGFGQRDVDISDVSGEFHRAGRDIEYWMLTNQMRRTKNFLLRIGLKLKRHYVAKR</sequence>
<protein>
    <recommendedName>
        <fullName evidence="1">Glycosyltransferase 2-like domain-containing protein</fullName>
    </recommendedName>
</protein>
<evidence type="ECO:0000259" key="1">
    <source>
        <dbReference type="Pfam" id="PF00535"/>
    </source>
</evidence>
<gene>
    <name evidence="2" type="ORF">A2973_05020</name>
</gene>
<dbReference type="InterPro" id="IPR001173">
    <property type="entry name" value="Glyco_trans_2-like"/>
</dbReference>
<dbReference type="AlphaFoldDB" id="A0A1F6AZL5"/>
<accession>A0A1F6AZL5</accession>
<feature type="domain" description="Glycosyltransferase 2-like" evidence="1">
    <location>
        <begin position="5"/>
        <end position="141"/>
    </location>
</feature>
<dbReference type="EMBL" id="MFJZ01000032">
    <property type="protein sequence ID" value="OGG29983.1"/>
    <property type="molecule type" value="Genomic_DNA"/>
</dbReference>
<dbReference type="STRING" id="1798396.A2973_05020"/>
<organism evidence="2 3">
    <name type="scientific">Candidatus Gottesmanbacteria bacterium RIFCSPLOWO2_01_FULL_49_10</name>
    <dbReference type="NCBI Taxonomy" id="1798396"/>
    <lineage>
        <taxon>Bacteria</taxon>
        <taxon>Candidatus Gottesmaniibacteriota</taxon>
    </lineage>
</organism>